<evidence type="ECO:0000256" key="9">
    <source>
        <dbReference type="ARBA" id="ARBA00048090"/>
    </source>
</evidence>
<evidence type="ECO:0000256" key="10">
    <source>
        <dbReference type="RuleBase" id="RU363066"/>
    </source>
</evidence>
<keyword evidence="6 10" id="KW-0418">Kinase</keyword>
<dbReference type="AlphaFoldDB" id="A0A098S5S3"/>
<dbReference type="Gene3D" id="3.40.50.300">
    <property type="entry name" value="P-loop containing nucleotide triphosphate hydrolases"/>
    <property type="match status" value="1"/>
</dbReference>
<comment type="pathway">
    <text evidence="1">Carbohydrate acid metabolism.</text>
</comment>
<dbReference type="EMBL" id="JPOS01000038">
    <property type="protein sequence ID" value="KGE87153.1"/>
    <property type="molecule type" value="Genomic_DNA"/>
</dbReference>
<dbReference type="PANTHER" id="PTHR43442">
    <property type="entry name" value="GLUCONOKINASE-RELATED"/>
    <property type="match status" value="1"/>
</dbReference>
<evidence type="ECO:0000256" key="8">
    <source>
        <dbReference type="ARBA" id="ARBA00023064"/>
    </source>
</evidence>
<dbReference type="GO" id="GO:0046316">
    <property type="term" value="F:gluconokinase activity"/>
    <property type="evidence" value="ECO:0007669"/>
    <property type="project" value="UniProtKB-EC"/>
</dbReference>
<evidence type="ECO:0000313" key="11">
    <source>
        <dbReference type="EMBL" id="KGE87153.1"/>
    </source>
</evidence>
<name>A0A098S5S3_9BACT</name>
<organism evidence="11 12">
    <name type="scientific">Phaeodactylibacter xiamenensis</name>
    <dbReference type="NCBI Taxonomy" id="1524460"/>
    <lineage>
        <taxon>Bacteria</taxon>
        <taxon>Pseudomonadati</taxon>
        <taxon>Bacteroidota</taxon>
        <taxon>Saprospiria</taxon>
        <taxon>Saprospirales</taxon>
        <taxon>Haliscomenobacteraceae</taxon>
        <taxon>Phaeodactylibacter</taxon>
    </lineage>
</organism>
<evidence type="ECO:0000256" key="4">
    <source>
        <dbReference type="ARBA" id="ARBA00022679"/>
    </source>
</evidence>
<dbReference type="CDD" id="cd02021">
    <property type="entry name" value="GntK"/>
    <property type="match status" value="1"/>
</dbReference>
<gene>
    <name evidence="11" type="ORF">IX84_15965</name>
</gene>
<proteinExistence type="inferred from homology"/>
<dbReference type="EC" id="2.7.1.12" evidence="3 10"/>
<keyword evidence="12" id="KW-1185">Reference proteome</keyword>
<dbReference type="SUPFAM" id="SSF52540">
    <property type="entry name" value="P-loop containing nucleoside triphosphate hydrolases"/>
    <property type="match status" value="1"/>
</dbReference>
<sequence>MSRVIYIMGVAGSGKSTIGRQFAEATSLPFYDGDDFHPDANVEKMAAGQPLTDEDRADWLAAIHRFVVEKLEAGESLVLACSALKARYRATLSAGIEAQTTWIYLEGSYNLIKSRMEARRDHFMPPALLQSQFDALEPPADAVVLSIDAAPEVLVARLKERVANIQRSL</sequence>
<dbReference type="PRINTS" id="PR01100">
    <property type="entry name" value="SHIKIMTKNASE"/>
</dbReference>
<dbReference type="RefSeq" id="WP_044222570.1">
    <property type="nucleotide sequence ID" value="NZ_JBKAGJ010000015.1"/>
</dbReference>
<dbReference type="STRING" id="1524460.IX84_15965"/>
<dbReference type="InterPro" id="IPR006001">
    <property type="entry name" value="Therm_gnt_kin"/>
</dbReference>
<evidence type="ECO:0000256" key="3">
    <source>
        <dbReference type="ARBA" id="ARBA00012054"/>
    </source>
</evidence>
<dbReference type="PANTHER" id="PTHR43442:SF3">
    <property type="entry name" value="GLUCONOKINASE-RELATED"/>
    <property type="match status" value="1"/>
</dbReference>
<dbReference type="FunFam" id="3.40.50.300:FF:000522">
    <property type="entry name" value="Gluconokinase"/>
    <property type="match status" value="1"/>
</dbReference>
<evidence type="ECO:0000256" key="2">
    <source>
        <dbReference type="ARBA" id="ARBA00008420"/>
    </source>
</evidence>
<evidence type="ECO:0000256" key="5">
    <source>
        <dbReference type="ARBA" id="ARBA00022741"/>
    </source>
</evidence>
<evidence type="ECO:0000313" key="12">
    <source>
        <dbReference type="Proteomes" id="UP000029736"/>
    </source>
</evidence>
<accession>A0A098S5S3</accession>
<keyword evidence="5 10" id="KW-0547">Nucleotide-binding</keyword>
<keyword evidence="4 10" id="KW-0808">Transferase</keyword>
<protein>
    <recommendedName>
        <fullName evidence="3 10">Gluconokinase</fullName>
        <ecNumber evidence="3 10">2.7.1.12</ecNumber>
    </recommendedName>
</protein>
<dbReference type="InterPro" id="IPR027417">
    <property type="entry name" value="P-loop_NTPase"/>
</dbReference>
<comment type="catalytic activity">
    <reaction evidence="9 10">
        <text>D-gluconate + ATP = 6-phospho-D-gluconate + ADP + H(+)</text>
        <dbReference type="Rhea" id="RHEA:19433"/>
        <dbReference type="ChEBI" id="CHEBI:15378"/>
        <dbReference type="ChEBI" id="CHEBI:18391"/>
        <dbReference type="ChEBI" id="CHEBI:30616"/>
        <dbReference type="ChEBI" id="CHEBI:58759"/>
        <dbReference type="ChEBI" id="CHEBI:456216"/>
        <dbReference type="EC" id="2.7.1.12"/>
    </reaction>
</comment>
<comment type="similarity">
    <text evidence="2 10">Belongs to the gluconokinase GntK/GntV family.</text>
</comment>
<dbReference type="GO" id="GO:0005737">
    <property type="term" value="C:cytoplasm"/>
    <property type="evidence" value="ECO:0007669"/>
    <property type="project" value="TreeGrafter"/>
</dbReference>
<evidence type="ECO:0000256" key="6">
    <source>
        <dbReference type="ARBA" id="ARBA00022777"/>
    </source>
</evidence>
<dbReference type="Pfam" id="PF01202">
    <property type="entry name" value="SKI"/>
    <property type="match status" value="1"/>
</dbReference>
<comment type="caution">
    <text evidence="11">The sequence shown here is derived from an EMBL/GenBank/DDBJ whole genome shotgun (WGS) entry which is preliminary data.</text>
</comment>
<dbReference type="OrthoDB" id="9813917at2"/>
<dbReference type="GO" id="GO:0005524">
    <property type="term" value="F:ATP binding"/>
    <property type="evidence" value="ECO:0007669"/>
    <property type="project" value="UniProtKB-KW"/>
</dbReference>
<reference evidence="11 12" key="1">
    <citation type="journal article" date="2014" name="Int. J. Syst. Evol. Microbiol.">
        <title>Phaeodactylibacter xiamenensis gen. nov., sp. nov., a member of the family Saprospiraceae isolated from the marine alga Phaeodactylum tricornutum.</title>
        <authorList>
            <person name="Chen Z.Jr."/>
            <person name="Lei X."/>
            <person name="Lai Q."/>
            <person name="Li Y."/>
            <person name="Zhang B."/>
            <person name="Zhang J."/>
            <person name="Zhang H."/>
            <person name="Yang L."/>
            <person name="Zheng W."/>
            <person name="Tian Y."/>
            <person name="Yu Z."/>
            <person name="Xu H.Jr."/>
            <person name="Zheng T."/>
        </authorList>
    </citation>
    <scope>NUCLEOTIDE SEQUENCE [LARGE SCALE GENOMIC DNA]</scope>
    <source>
        <strain evidence="11 12">KD52</strain>
    </source>
</reference>
<keyword evidence="7 10" id="KW-0067">ATP-binding</keyword>
<keyword evidence="8" id="KW-0311">Gluconate utilization</keyword>
<evidence type="ECO:0000256" key="1">
    <source>
        <dbReference type="ARBA" id="ARBA00004761"/>
    </source>
</evidence>
<evidence type="ECO:0000256" key="7">
    <source>
        <dbReference type="ARBA" id="ARBA00022840"/>
    </source>
</evidence>
<dbReference type="InterPro" id="IPR031322">
    <property type="entry name" value="Shikimate/glucono_kinase"/>
</dbReference>
<dbReference type="GO" id="GO:0019521">
    <property type="term" value="P:D-gluconate metabolic process"/>
    <property type="evidence" value="ECO:0007669"/>
    <property type="project" value="UniProtKB-KW"/>
</dbReference>
<dbReference type="NCBIfam" id="TIGR01313">
    <property type="entry name" value="therm_gnt_kin"/>
    <property type="match status" value="1"/>
</dbReference>
<dbReference type="Proteomes" id="UP000029736">
    <property type="component" value="Unassembled WGS sequence"/>
</dbReference>